<protein>
    <submittedName>
        <fullName evidence="1">Uncharacterized protein</fullName>
    </submittedName>
</protein>
<keyword evidence="2" id="KW-1185">Reference proteome</keyword>
<gene>
    <name evidence="1" type="ORF">EV652_1056</name>
</gene>
<proteinExistence type="predicted"/>
<name>A0A4R2HJR9_9ACTN</name>
<dbReference type="AlphaFoldDB" id="A0A4R2HJR9"/>
<dbReference type="Proteomes" id="UP000294508">
    <property type="component" value="Unassembled WGS sequence"/>
</dbReference>
<evidence type="ECO:0000313" key="2">
    <source>
        <dbReference type="Proteomes" id="UP000294508"/>
    </source>
</evidence>
<comment type="caution">
    <text evidence="1">The sequence shown here is derived from an EMBL/GenBank/DDBJ whole genome shotgun (WGS) entry which is preliminary data.</text>
</comment>
<evidence type="ECO:0000313" key="1">
    <source>
        <dbReference type="EMBL" id="TCO30015.1"/>
    </source>
</evidence>
<organism evidence="1 2">
    <name type="scientific">Kribbella steppae</name>
    <dbReference type="NCBI Taxonomy" id="2512223"/>
    <lineage>
        <taxon>Bacteria</taxon>
        <taxon>Bacillati</taxon>
        <taxon>Actinomycetota</taxon>
        <taxon>Actinomycetes</taxon>
        <taxon>Propionibacteriales</taxon>
        <taxon>Kribbellaceae</taxon>
        <taxon>Kribbella</taxon>
    </lineage>
</organism>
<reference evidence="1 2" key="1">
    <citation type="journal article" date="2015" name="Stand. Genomic Sci.">
        <title>Genomic Encyclopedia of Bacterial and Archaeal Type Strains, Phase III: the genomes of soil and plant-associated and newly described type strains.</title>
        <authorList>
            <person name="Whitman W.B."/>
            <person name="Woyke T."/>
            <person name="Klenk H.P."/>
            <person name="Zhou Y."/>
            <person name="Lilburn T.G."/>
            <person name="Beck B.J."/>
            <person name="De Vos P."/>
            <person name="Vandamme P."/>
            <person name="Eisen J.A."/>
            <person name="Garrity G."/>
            <person name="Hugenholtz P."/>
            <person name="Kyrpides N.C."/>
        </authorList>
    </citation>
    <scope>NUCLEOTIDE SEQUENCE [LARGE SCALE GENOMIC DNA]</scope>
    <source>
        <strain evidence="1 2">VKM Ac-2572</strain>
    </source>
</reference>
<accession>A0A4R2HJR9</accession>
<sequence length="55" mass="6171">MVLVAVRRPGGVVRVGPQFDQVAPNPYTLLVRALEALTRHARDQVPRRPEDCRGH</sequence>
<dbReference type="EMBL" id="SLWN01000005">
    <property type="protein sequence ID" value="TCO30015.1"/>
    <property type="molecule type" value="Genomic_DNA"/>
</dbReference>